<name>A0A317ECP5_9PROT</name>
<dbReference type="InterPro" id="IPR050849">
    <property type="entry name" value="HAD-like_hydrolase_phosphatase"/>
</dbReference>
<dbReference type="AlphaFoldDB" id="A0A317ECP5"/>
<evidence type="ECO:0000313" key="3">
    <source>
        <dbReference type="EMBL" id="PWR24054.1"/>
    </source>
</evidence>
<keyword evidence="4" id="KW-1185">Reference proteome</keyword>
<dbReference type="OrthoDB" id="9804940at2"/>
<dbReference type="GO" id="GO:0016791">
    <property type="term" value="F:phosphatase activity"/>
    <property type="evidence" value="ECO:0007669"/>
    <property type="project" value="InterPro"/>
</dbReference>
<dbReference type="InterPro" id="IPR023214">
    <property type="entry name" value="HAD_sf"/>
</dbReference>
<dbReference type="NCBIfam" id="TIGR01488">
    <property type="entry name" value="HAD-SF-IB"/>
    <property type="match status" value="1"/>
</dbReference>
<proteinExistence type="predicted"/>
<evidence type="ECO:0000313" key="4">
    <source>
        <dbReference type="Proteomes" id="UP000246077"/>
    </source>
</evidence>
<comment type="caution">
    <text evidence="3">The sequence shown here is derived from an EMBL/GenBank/DDBJ whole genome shotgun (WGS) entry which is preliminary data.</text>
</comment>
<dbReference type="InterPro" id="IPR006384">
    <property type="entry name" value="HAD_hydro_PyrdxlP_Pase-like"/>
</dbReference>
<dbReference type="Pfam" id="PF12710">
    <property type="entry name" value="HAD"/>
    <property type="match status" value="1"/>
</dbReference>
<dbReference type="PANTHER" id="PTHR28181:SF2">
    <property type="entry name" value="PHOSPHORIC MONOESTER HYDROLASE"/>
    <property type="match status" value="1"/>
</dbReference>
<keyword evidence="1" id="KW-0378">Hydrolase</keyword>
<evidence type="ECO:0000256" key="2">
    <source>
        <dbReference type="SAM" id="MobiDB-lite"/>
    </source>
</evidence>
<dbReference type="NCBIfam" id="TIGR01489">
    <property type="entry name" value="DKMTPPase-SF"/>
    <property type="match status" value="1"/>
</dbReference>
<feature type="compositionally biased region" description="Low complexity" evidence="2">
    <location>
        <begin position="37"/>
        <end position="49"/>
    </location>
</feature>
<dbReference type="Gene3D" id="3.90.1470.20">
    <property type="match status" value="1"/>
</dbReference>
<reference evidence="4" key="1">
    <citation type="submission" date="2018-05" db="EMBL/GenBank/DDBJ databases">
        <title>Zavarzinia sp. HR-AS.</title>
        <authorList>
            <person name="Lee Y."/>
            <person name="Jeon C.O."/>
        </authorList>
    </citation>
    <scope>NUCLEOTIDE SEQUENCE [LARGE SCALE GENOMIC DNA]</scope>
    <source>
        <strain evidence="4">DSM 1231</strain>
    </source>
</reference>
<dbReference type="SUPFAM" id="SSF56784">
    <property type="entry name" value="HAD-like"/>
    <property type="match status" value="1"/>
</dbReference>
<organism evidence="3 4">
    <name type="scientific">Zavarzinia compransoris</name>
    <dbReference type="NCBI Taxonomy" id="1264899"/>
    <lineage>
        <taxon>Bacteria</taxon>
        <taxon>Pseudomonadati</taxon>
        <taxon>Pseudomonadota</taxon>
        <taxon>Alphaproteobacteria</taxon>
        <taxon>Rhodospirillales</taxon>
        <taxon>Zavarziniaceae</taxon>
        <taxon>Zavarzinia</taxon>
    </lineage>
</organism>
<feature type="compositionally biased region" description="Basic residues" evidence="2">
    <location>
        <begin position="50"/>
        <end position="61"/>
    </location>
</feature>
<dbReference type="PANTHER" id="PTHR28181">
    <property type="entry name" value="UPF0655 PROTEIN YCR015C"/>
    <property type="match status" value="1"/>
</dbReference>
<sequence>MTGIQSHRLRVRVADGMAWGPVRFRNPYRYPARHSPRGVAPSPASSVPSRRGRGSPRHRHAPPGPAPPICDASCKFWSLRRRHPPATQPLRPWHGSCGYGIQVEAGRVFVMRGISMSCRILCDFDGTIALGDVTDMLLDAFADPSWRDVEALWKAGEIGSAACMARQVALMRCGRDALHGVLDRVTIDPGFRSFVAYCRQEGLSLTVVSDGIDYAIHHILRRAEIDGIPVIANRLLFLDQERHALLTPHASARCVSAAGTCKCAVAKQPDDGRLTVLIGDGRSDFCAADTVDFVLAKSSLLDHCRANALPHAAFGSFSEIPHLLARHLPVAAGRPASAAPAALSV</sequence>
<dbReference type="InterPro" id="IPR036412">
    <property type="entry name" value="HAD-like_sf"/>
</dbReference>
<dbReference type="Gene3D" id="3.40.50.1000">
    <property type="entry name" value="HAD superfamily/HAD-like"/>
    <property type="match status" value="1"/>
</dbReference>
<dbReference type="Proteomes" id="UP000246077">
    <property type="component" value="Unassembled WGS sequence"/>
</dbReference>
<gene>
    <name evidence="3" type="ORF">DKG75_00345</name>
</gene>
<dbReference type="EMBL" id="QGLF01000001">
    <property type="protein sequence ID" value="PWR24054.1"/>
    <property type="molecule type" value="Genomic_DNA"/>
</dbReference>
<feature type="region of interest" description="Disordered" evidence="2">
    <location>
        <begin position="31"/>
        <end position="67"/>
    </location>
</feature>
<protein>
    <submittedName>
        <fullName evidence="3">Phosphatase</fullName>
    </submittedName>
</protein>
<evidence type="ECO:0000256" key="1">
    <source>
        <dbReference type="ARBA" id="ARBA00022801"/>
    </source>
</evidence>
<accession>A0A317ECP5</accession>